<evidence type="ECO:0000256" key="7">
    <source>
        <dbReference type="ARBA" id="ARBA00022605"/>
    </source>
</evidence>
<name>A0A6C2UIV9_9BACT</name>
<evidence type="ECO:0000256" key="8">
    <source>
        <dbReference type="ARBA" id="ARBA00023002"/>
    </source>
</evidence>
<keyword evidence="10" id="KW-0718">Serine biosynthesis</keyword>
<dbReference type="EMBL" id="CAAHFH010000001">
    <property type="protein sequence ID" value="VGO20048.1"/>
    <property type="molecule type" value="Genomic_DNA"/>
</dbReference>
<evidence type="ECO:0000256" key="4">
    <source>
        <dbReference type="ARBA" id="ARBA00013001"/>
    </source>
</evidence>
<dbReference type="InterPro" id="IPR006139">
    <property type="entry name" value="D-isomer_2_OHA_DH_cat_dom"/>
</dbReference>
<evidence type="ECO:0000256" key="1">
    <source>
        <dbReference type="ARBA" id="ARBA00003800"/>
    </source>
</evidence>
<dbReference type="SUPFAM" id="SSF51735">
    <property type="entry name" value="NAD(P)-binding Rossmann-fold domains"/>
    <property type="match status" value="1"/>
</dbReference>
<comment type="similarity">
    <text evidence="3">Belongs to the D-isomer specific 2-hydroxyacid dehydrogenase family.</text>
</comment>
<comment type="catalytic activity">
    <reaction evidence="13">
        <text>(2R)-3-phosphoglycerate + NAD(+) = 3-phosphooxypyruvate + NADH + H(+)</text>
        <dbReference type="Rhea" id="RHEA:12641"/>
        <dbReference type="ChEBI" id="CHEBI:15378"/>
        <dbReference type="ChEBI" id="CHEBI:18110"/>
        <dbReference type="ChEBI" id="CHEBI:57540"/>
        <dbReference type="ChEBI" id="CHEBI:57945"/>
        <dbReference type="ChEBI" id="CHEBI:58272"/>
        <dbReference type="EC" id="1.1.1.95"/>
    </reaction>
</comment>
<dbReference type="Gene3D" id="3.30.70.260">
    <property type="match status" value="1"/>
</dbReference>
<dbReference type="Proteomes" id="UP000346198">
    <property type="component" value="Unassembled WGS sequence"/>
</dbReference>
<dbReference type="EC" id="1.1.1.399" evidence="4"/>
<evidence type="ECO:0000256" key="10">
    <source>
        <dbReference type="ARBA" id="ARBA00023299"/>
    </source>
</evidence>
<dbReference type="Pfam" id="PF02826">
    <property type="entry name" value="2-Hacid_dh_C"/>
    <property type="match status" value="1"/>
</dbReference>
<proteinExistence type="inferred from homology"/>
<dbReference type="InterPro" id="IPR002912">
    <property type="entry name" value="ACT_dom"/>
</dbReference>
<gene>
    <name evidence="15" type="primary">serA</name>
    <name evidence="15" type="ORF">SCARR_02108</name>
</gene>
<keyword evidence="7" id="KW-0028">Amino-acid biosynthesis</keyword>
<dbReference type="CDD" id="cd12174">
    <property type="entry name" value="PGDH_like_3"/>
    <property type="match status" value="1"/>
</dbReference>
<evidence type="ECO:0000256" key="3">
    <source>
        <dbReference type="ARBA" id="ARBA00005854"/>
    </source>
</evidence>
<feature type="domain" description="ACT" evidence="14">
    <location>
        <begin position="453"/>
        <end position="525"/>
    </location>
</feature>
<dbReference type="InterPro" id="IPR006140">
    <property type="entry name" value="D-isomer_DH_NAD-bd"/>
</dbReference>
<dbReference type="InterPro" id="IPR029752">
    <property type="entry name" value="D-isomer_DH_CS1"/>
</dbReference>
<sequence length="525" mass="57170">MKKVLIPTKLNAVARETLNAHGGYEVVQDDSQELSTLASQHPDTYALFVRSEKVTPEIIDAMPMLKVVIRAGAGYNTIDTKYARSKGIDVMNTPGANANAVAEEVIALMLADARHIVLADASTRVGKWEKKNFMGKEITGKTVGIVGFGAIGQLVAKRLFGFDAKVLAYDPFLSDERARDLGAVPAELGEIFEQCDYISLHMPENDDTRGVINKSLFARMKNGATLINCARAGIINEDDLRELKADKGLRFLNDVYAKDAEGDKSVSDIADIMLPHLGASTNEANFNAAQRSATQLIGYDDKGIASYVVNRDVPEGLDRAYSELAFALAHTCRGIAGGNKQMKLIETSFYGDLAKFSGWLLVQIVAALSDDFDRTQGYDAALEYLKEMGVEYFNRETDTSKGYGDSITVDVTTSVDAATFKRISVRGTVAEGNMMISRINDFDKLYFEPVGTAVLFIYQDRPGVVGRIGNALAEAGININDMRNPHDPSGKNSLALLRISGKVDCEVVEKIAEQIEALHASCVSY</sequence>
<evidence type="ECO:0000259" key="14">
    <source>
        <dbReference type="PROSITE" id="PS51671"/>
    </source>
</evidence>
<dbReference type="InterPro" id="IPR036291">
    <property type="entry name" value="NAD(P)-bd_dom_sf"/>
</dbReference>
<dbReference type="PANTHER" id="PTHR42789">
    <property type="entry name" value="D-ISOMER SPECIFIC 2-HYDROXYACID DEHYDROGENASE FAMILY PROTEIN (AFU_ORTHOLOGUE AFUA_6G10090)"/>
    <property type="match status" value="1"/>
</dbReference>
<evidence type="ECO:0000313" key="16">
    <source>
        <dbReference type="Proteomes" id="UP000346198"/>
    </source>
</evidence>
<dbReference type="PROSITE" id="PS51671">
    <property type="entry name" value="ACT"/>
    <property type="match status" value="1"/>
</dbReference>
<dbReference type="InterPro" id="IPR029009">
    <property type="entry name" value="ASB_dom_sf"/>
</dbReference>
<dbReference type="SUPFAM" id="SSF52283">
    <property type="entry name" value="Formate/glycerate dehydrogenase catalytic domain-like"/>
    <property type="match status" value="1"/>
</dbReference>
<keyword evidence="8" id="KW-0560">Oxidoreductase</keyword>
<dbReference type="SUPFAM" id="SSF143548">
    <property type="entry name" value="Serine metabolism enzymes domain"/>
    <property type="match status" value="1"/>
</dbReference>
<comment type="pathway">
    <text evidence="2">Amino-acid biosynthesis; L-serine biosynthesis; L-serine from 3-phospho-D-glycerate: step 1/3.</text>
</comment>
<accession>A0A6C2UIV9</accession>
<keyword evidence="9" id="KW-0520">NAD</keyword>
<comment type="function">
    <text evidence="1">Catalyzes the reversible oxidation of 3-phospho-D-glycerate to 3-phosphonooxypyruvate, the first step of the phosphorylated L-serine biosynthesis pathway. Also catalyzes the reversible oxidation of 2-hydroxyglutarate to 2-oxoglutarate.</text>
</comment>
<dbReference type="RefSeq" id="WP_168433216.1">
    <property type="nucleotide sequence ID" value="NZ_CAAHFH010000001.1"/>
</dbReference>
<reference evidence="15 16" key="1">
    <citation type="submission" date="2019-04" db="EMBL/GenBank/DDBJ databases">
        <authorList>
            <person name="Van Vliet M D."/>
        </authorList>
    </citation>
    <scope>NUCLEOTIDE SEQUENCE [LARGE SCALE GENOMIC DNA]</scope>
    <source>
        <strain evidence="15 16">F21</strain>
    </source>
</reference>
<evidence type="ECO:0000256" key="2">
    <source>
        <dbReference type="ARBA" id="ARBA00005216"/>
    </source>
</evidence>
<dbReference type="UniPathway" id="UPA00135">
    <property type="reaction ID" value="UER00196"/>
</dbReference>
<dbReference type="EC" id="1.1.1.95" evidence="5"/>
<evidence type="ECO:0000313" key="15">
    <source>
        <dbReference type="EMBL" id="VGO20048.1"/>
    </source>
</evidence>
<dbReference type="GO" id="GO:0006564">
    <property type="term" value="P:L-serine biosynthetic process"/>
    <property type="evidence" value="ECO:0007669"/>
    <property type="project" value="UniProtKB-KW"/>
</dbReference>
<dbReference type="GO" id="GO:0051287">
    <property type="term" value="F:NAD binding"/>
    <property type="evidence" value="ECO:0007669"/>
    <property type="project" value="InterPro"/>
</dbReference>
<organism evidence="15 16">
    <name type="scientific">Pontiella sulfatireligans</name>
    <dbReference type="NCBI Taxonomy" id="2750658"/>
    <lineage>
        <taxon>Bacteria</taxon>
        <taxon>Pseudomonadati</taxon>
        <taxon>Kiritimatiellota</taxon>
        <taxon>Kiritimatiellia</taxon>
        <taxon>Kiritimatiellales</taxon>
        <taxon>Pontiellaceae</taxon>
        <taxon>Pontiella</taxon>
    </lineage>
</organism>
<dbReference type="PROSITE" id="PS00065">
    <property type="entry name" value="D_2_HYDROXYACID_DH_1"/>
    <property type="match status" value="1"/>
</dbReference>
<evidence type="ECO:0000256" key="9">
    <source>
        <dbReference type="ARBA" id="ARBA00023027"/>
    </source>
</evidence>
<dbReference type="AlphaFoldDB" id="A0A6C2UIV9"/>
<evidence type="ECO:0000256" key="6">
    <source>
        <dbReference type="ARBA" id="ARBA00021582"/>
    </source>
</evidence>
<evidence type="ECO:0000256" key="11">
    <source>
        <dbReference type="ARBA" id="ARBA00030455"/>
    </source>
</evidence>
<dbReference type="Gene3D" id="3.40.50.720">
    <property type="entry name" value="NAD(P)-binding Rossmann-like Domain"/>
    <property type="match status" value="2"/>
</dbReference>
<dbReference type="GO" id="GO:0004617">
    <property type="term" value="F:phosphoglycerate dehydrogenase activity"/>
    <property type="evidence" value="ECO:0007669"/>
    <property type="project" value="UniProtKB-EC"/>
</dbReference>
<dbReference type="InterPro" id="IPR050857">
    <property type="entry name" value="D-2-hydroxyacid_DH"/>
</dbReference>
<evidence type="ECO:0000256" key="12">
    <source>
        <dbReference type="ARBA" id="ARBA00048126"/>
    </source>
</evidence>
<protein>
    <recommendedName>
        <fullName evidence="6">D-3-phosphoglycerate dehydrogenase</fullName>
        <ecNumber evidence="4">1.1.1.399</ecNumber>
        <ecNumber evidence="5">1.1.1.95</ecNumber>
    </recommendedName>
    <alternativeName>
        <fullName evidence="11">2-oxoglutarate reductase</fullName>
    </alternativeName>
</protein>
<dbReference type="Pfam" id="PF00389">
    <property type="entry name" value="2-Hacid_dh"/>
    <property type="match status" value="1"/>
</dbReference>
<dbReference type="Pfam" id="PF01842">
    <property type="entry name" value="ACT"/>
    <property type="match status" value="1"/>
</dbReference>
<dbReference type="PANTHER" id="PTHR42789:SF1">
    <property type="entry name" value="D-ISOMER SPECIFIC 2-HYDROXYACID DEHYDROGENASE FAMILY PROTEIN (AFU_ORTHOLOGUE AFUA_6G10090)"/>
    <property type="match status" value="1"/>
</dbReference>
<evidence type="ECO:0000256" key="13">
    <source>
        <dbReference type="ARBA" id="ARBA00048731"/>
    </source>
</evidence>
<comment type="catalytic activity">
    <reaction evidence="12">
        <text>(R)-2-hydroxyglutarate + NAD(+) = 2-oxoglutarate + NADH + H(+)</text>
        <dbReference type="Rhea" id="RHEA:49612"/>
        <dbReference type="ChEBI" id="CHEBI:15378"/>
        <dbReference type="ChEBI" id="CHEBI:15801"/>
        <dbReference type="ChEBI" id="CHEBI:16810"/>
        <dbReference type="ChEBI" id="CHEBI:57540"/>
        <dbReference type="ChEBI" id="CHEBI:57945"/>
        <dbReference type="EC" id="1.1.1.399"/>
    </reaction>
</comment>
<dbReference type="InterPro" id="IPR045865">
    <property type="entry name" value="ACT-like_dom_sf"/>
</dbReference>
<evidence type="ECO:0000256" key="5">
    <source>
        <dbReference type="ARBA" id="ARBA00013143"/>
    </source>
</evidence>
<dbReference type="SUPFAM" id="SSF55021">
    <property type="entry name" value="ACT-like"/>
    <property type="match status" value="1"/>
</dbReference>
<keyword evidence="16" id="KW-1185">Reference proteome</keyword>